<dbReference type="EMBL" id="VUJU01007269">
    <property type="protein sequence ID" value="KAF0746292.1"/>
    <property type="molecule type" value="Genomic_DNA"/>
</dbReference>
<keyword evidence="3" id="KW-1185">Reference proteome</keyword>
<protein>
    <submittedName>
        <fullName evidence="2">DDE-1 domain-containing protein</fullName>
    </submittedName>
</protein>
<dbReference type="PANTHER" id="PTHR19303:SF74">
    <property type="entry name" value="POGO TRANSPOSABLE ELEMENT WITH KRAB DOMAIN"/>
    <property type="match status" value="1"/>
</dbReference>
<dbReference type="Pfam" id="PF03184">
    <property type="entry name" value="DDE_1"/>
    <property type="match status" value="1"/>
</dbReference>
<dbReference type="PANTHER" id="PTHR19303">
    <property type="entry name" value="TRANSPOSON"/>
    <property type="match status" value="1"/>
</dbReference>
<name>A0A6G0XZW5_APHCR</name>
<dbReference type="Gene3D" id="3.30.420.10">
    <property type="entry name" value="Ribonuclease H-like superfamily/Ribonuclease H"/>
    <property type="match status" value="1"/>
</dbReference>
<dbReference type="InterPro" id="IPR004875">
    <property type="entry name" value="DDE_SF_endonuclease_dom"/>
</dbReference>
<dbReference type="AlphaFoldDB" id="A0A6G0XZW5"/>
<evidence type="ECO:0000313" key="3">
    <source>
        <dbReference type="Proteomes" id="UP000478052"/>
    </source>
</evidence>
<dbReference type="OrthoDB" id="6625177at2759"/>
<reference evidence="2 3" key="1">
    <citation type="submission" date="2019-08" db="EMBL/GenBank/DDBJ databases">
        <title>Whole genome of Aphis craccivora.</title>
        <authorList>
            <person name="Voronova N.V."/>
            <person name="Shulinski R.S."/>
            <person name="Bandarenka Y.V."/>
            <person name="Zhorov D.G."/>
            <person name="Warner D."/>
        </authorList>
    </citation>
    <scope>NUCLEOTIDE SEQUENCE [LARGE SCALE GENOMIC DNA]</scope>
    <source>
        <strain evidence="2">180601</strain>
        <tissue evidence="2">Whole Body</tissue>
    </source>
</reference>
<dbReference type="GO" id="GO:0003677">
    <property type="term" value="F:DNA binding"/>
    <property type="evidence" value="ECO:0007669"/>
    <property type="project" value="TreeGrafter"/>
</dbReference>
<organism evidence="2 3">
    <name type="scientific">Aphis craccivora</name>
    <name type="common">Cowpea aphid</name>
    <dbReference type="NCBI Taxonomy" id="307492"/>
    <lineage>
        <taxon>Eukaryota</taxon>
        <taxon>Metazoa</taxon>
        <taxon>Ecdysozoa</taxon>
        <taxon>Arthropoda</taxon>
        <taxon>Hexapoda</taxon>
        <taxon>Insecta</taxon>
        <taxon>Pterygota</taxon>
        <taxon>Neoptera</taxon>
        <taxon>Paraneoptera</taxon>
        <taxon>Hemiptera</taxon>
        <taxon>Sternorrhyncha</taxon>
        <taxon>Aphidomorpha</taxon>
        <taxon>Aphidoidea</taxon>
        <taxon>Aphididae</taxon>
        <taxon>Aphidini</taxon>
        <taxon>Aphis</taxon>
        <taxon>Aphis</taxon>
    </lineage>
</organism>
<gene>
    <name evidence="2" type="ORF">FWK35_00019045</name>
</gene>
<feature type="domain" description="DDE-1" evidence="1">
    <location>
        <begin position="3"/>
        <end position="145"/>
    </location>
</feature>
<proteinExistence type="predicted"/>
<evidence type="ECO:0000313" key="2">
    <source>
        <dbReference type="EMBL" id="KAF0746292.1"/>
    </source>
</evidence>
<dbReference type="GO" id="GO:0005634">
    <property type="term" value="C:nucleus"/>
    <property type="evidence" value="ECO:0007669"/>
    <property type="project" value="TreeGrafter"/>
</dbReference>
<accession>A0A6G0XZW5</accession>
<dbReference type="Proteomes" id="UP000478052">
    <property type="component" value="Unassembled WGS sequence"/>
</dbReference>
<comment type="caution">
    <text evidence="2">The sequence shown here is derived from an EMBL/GenBank/DDBJ whole genome shotgun (WGS) entry which is preliminary data.</text>
</comment>
<evidence type="ECO:0000259" key="1">
    <source>
        <dbReference type="Pfam" id="PF03184"/>
    </source>
</evidence>
<sequence>MVCGSADGILLPPYIVYKSGSLWESWTIGGPRGSPWCSDPCCSKGSRFNCTSHGWIDTNTFKDWFFTTFLPHAKRLTGRKILIGDNLASHFNSDVIKECEDSQIDFVCLPKYSTHLTQPLDVCFFRPLKQAWRYTLNKWKNNNTRLNGIPKSTFPSLVRECLERINDVGCISDNLKSGFRATGIYPTDTHVILQKVPRETNPDDINDTVTNYLKGQRFEKTDKYVRRKKINVAPGQSVTSALLGRPDSDEDSPDDVIQYADSESENEIENTVPEYEKPNDTNLKIGSFLLVNTSSGTRKKSKYVYVAIIQDISENNYTVNGLKSIDNTKQTFKLQMNDAFLVGIKDILAVLKMPSLTDKHHYKFSRPLTDVREF</sequence>
<dbReference type="InterPro" id="IPR036397">
    <property type="entry name" value="RNaseH_sf"/>
</dbReference>
<dbReference type="InterPro" id="IPR050863">
    <property type="entry name" value="CenT-Element_Derived"/>
</dbReference>